<dbReference type="InterPro" id="IPR008040">
    <property type="entry name" value="Hydant_A_N"/>
</dbReference>
<organism evidence="4 5">
    <name type="scientific">Flagellimonas aurea</name>
    <dbReference type="NCBI Taxonomy" id="2915619"/>
    <lineage>
        <taxon>Bacteria</taxon>
        <taxon>Pseudomonadati</taxon>
        <taxon>Bacteroidota</taxon>
        <taxon>Flavobacteriia</taxon>
        <taxon>Flavobacteriales</taxon>
        <taxon>Flavobacteriaceae</taxon>
        <taxon>Flagellimonas</taxon>
    </lineage>
</organism>
<dbReference type="Pfam" id="PF01968">
    <property type="entry name" value="Hydantoinase_A"/>
    <property type="match status" value="1"/>
</dbReference>
<dbReference type="Pfam" id="PF19278">
    <property type="entry name" value="Hydant_A_C"/>
    <property type="match status" value="1"/>
</dbReference>
<sequence length="687" mass="76266">MRVATDIGGTFTDLVCLEFDEKSGKPIGVKVAKSDTTPSNFEEGILDTISKGKIDLNKIDFFAHGTTVVINALTERKGAKTALITTKGFRDVLEIARCNRPDLFNFNFIKQPPFVPRYLRFEVEERMDYKGQVLTNLNISNLNSIIKSCKEENVEAIAVCLLHAYKNPDHEIKLVEELSKLFPEVEIIASYQVTREWREYERSSSTALSAYVLPIAKKYLNNLENKLKNKGLKNSPYIMQSNGGITSINDVKANPITMVESGPASGVFGAIALGKVINKKDLIVLDIGGTTAKCALVENGQVKITTNYKIEHSRIEAGYPIQTPVIDIVEIGNGGGSIAWIDEGGKMHVGPKSAGAMPGPAAYGRGGKNLTTTDANIITGRIHPDYFLGGELQPDYDSINEASKTLCETLKGSKTDIAKGIIRVANANMVNALKLISINKGHDPRDFTMVVIGGGGAMHGADLARELQISELIIPPHAGVFSAFGMLMSDIRRDYIRTNVLTLVQEQRHIIQSTFNEMEKEAIDNFKLDGYNLDDIKFTYYTDLRYVGQEHYVKVLLSDFNYDTPLETIIDFFHKEHKKQYSFELDAMVELVNFHLVAEVEVEKPDFPQMDITGKKVEDAIFDNKEVDFDDLGIHTTPFYHRDLLEPNMTIKGPAIIAEKATTTVVTPMHTVNIDAYGNLILTLQKV</sequence>
<accession>A0ABS3G9U7</accession>
<keyword evidence="5" id="KW-1185">Reference proteome</keyword>
<gene>
    <name evidence="4" type="ORF">J0656_19345</name>
</gene>
<feature type="domain" description="Hydantoinase/oxoprolinase N-terminal" evidence="2">
    <location>
        <begin position="2"/>
        <end position="179"/>
    </location>
</feature>
<evidence type="ECO:0000313" key="5">
    <source>
        <dbReference type="Proteomes" id="UP000664044"/>
    </source>
</evidence>
<dbReference type="EMBL" id="JAFLNL010000018">
    <property type="protein sequence ID" value="MBO0356181.1"/>
    <property type="molecule type" value="Genomic_DNA"/>
</dbReference>
<dbReference type="RefSeq" id="WP_207036835.1">
    <property type="nucleotide sequence ID" value="NZ_JAFLNL010000018.1"/>
</dbReference>
<dbReference type="Proteomes" id="UP000664044">
    <property type="component" value="Unassembled WGS sequence"/>
</dbReference>
<dbReference type="InterPro" id="IPR049517">
    <property type="entry name" value="ACX-like_C"/>
</dbReference>
<reference evidence="4 5" key="1">
    <citation type="submission" date="2021-03" db="EMBL/GenBank/DDBJ databases">
        <title>Muricauda lutimaris sp. nov. and Muricauda ruestringensis sp. nov, two marine members of the Flavobacteriaceae isolated from deep sea sediments of Western Pacific.</title>
        <authorList>
            <person name="Zhao S."/>
            <person name="Liu R."/>
        </authorList>
    </citation>
    <scope>NUCLEOTIDE SEQUENCE [LARGE SCALE GENOMIC DNA]</scope>
    <source>
        <strain evidence="4 5">BC31-1-A7</strain>
    </source>
</reference>
<dbReference type="PANTHER" id="PTHR11365">
    <property type="entry name" value="5-OXOPROLINASE RELATED"/>
    <property type="match status" value="1"/>
</dbReference>
<name>A0ABS3G9U7_9FLAO</name>
<evidence type="ECO:0000259" key="3">
    <source>
        <dbReference type="Pfam" id="PF19278"/>
    </source>
</evidence>
<protein>
    <submittedName>
        <fullName evidence="4">Hydantoinase/oxoprolinase family protein</fullName>
    </submittedName>
</protein>
<feature type="domain" description="Acetophenone carboxylase-like C-terminal" evidence="3">
    <location>
        <begin position="506"/>
        <end position="677"/>
    </location>
</feature>
<evidence type="ECO:0000313" key="4">
    <source>
        <dbReference type="EMBL" id="MBO0356181.1"/>
    </source>
</evidence>
<dbReference type="SUPFAM" id="SSF53067">
    <property type="entry name" value="Actin-like ATPase domain"/>
    <property type="match status" value="1"/>
</dbReference>
<dbReference type="Pfam" id="PF05378">
    <property type="entry name" value="Hydant_A_N"/>
    <property type="match status" value="1"/>
</dbReference>
<comment type="caution">
    <text evidence="4">The sequence shown here is derived from an EMBL/GenBank/DDBJ whole genome shotgun (WGS) entry which is preliminary data.</text>
</comment>
<dbReference type="InterPro" id="IPR045079">
    <property type="entry name" value="Oxoprolinase-like"/>
</dbReference>
<dbReference type="PANTHER" id="PTHR11365:SF23">
    <property type="entry name" value="HYPOTHETICAL 5-OXOPROLINASE (EUROFUNG)-RELATED"/>
    <property type="match status" value="1"/>
</dbReference>
<evidence type="ECO:0000259" key="2">
    <source>
        <dbReference type="Pfam" id="PF05378"/>
    </source>
</evidence>
<proteinExistence type="predicted"/>
<evidence type="ECO:0000259" key="1">
    <source>
        <dbReference type="Pfam" id="PF01968"/>
    </source>
</evidence>
<dbReference type="InterPro" id="IPR043129">
    <property type="entry name" value="ATPase_NBD"/>
</dbReference>
<feature type="domain" description="Hydantoinase A/oxoprolinase" evidence="1">
    <location>
        <begin position="202"/>
        <end position="494"/>
    </location>
</feature>
<dbReference type="InterPro" id="IPR002821">
    <property type="entry name" value="Hydantoinase_A"/>
</dbReference>